<evidence type="ECO:0000313" key="1">
    <source>
        <dbReference type="EMBL" id="SUZ86182.1"/>
    </source>
</evidence>
<name>A0A381R3A7_9ZZZZ</name>
<dbReference type="SUPFAM" id="SSF53850">
    <property type="entry name" value="Periplasmic binding protein-like II"/>
    <property type="match status" value="2"/>
</dbReference>
<proteinExistence type="predicted"/>
<dbReference type="AlphaFoldDB" id="A0A381R3A7"/>
<gene>
    <name evidence="1" type="ORF">METZ01_LOCUS39036</name>
</gene>
<reference evidence="1" key="1">
    <citation type="submission" date="2018-05" db="EMBL/GenBank/DDBJ databases">
        <authorList>
            <person name="Lanie J.A."/>
            <person name="Ng W.-L."/>
            <person name="Kazmierczak K.M."/>
            <person name="Andrzejewski T.M."/>
            <person name="Davidsen T.M."/>
            <person name="Wayne K.J."/>
            <person name="Tettelin H."/>
            <person name="Glass J.I."/>
            <person name="Rusch D."/>
            <person name="Podicherti R."/>
            <person name="Tsui H.-C.T."/>
            <person name="Winkler M.E."/>
        </authorList>
    </citation>
    <scope>NUCLEOTIDE SEQUENCE</scope>
</reference>
<accession>A0A381R3A7</accession>
<sequence>MRDLTIALCLAALILTAPTAGASGPQYSVGTSEETSVSHLIESHGHITETMYQDHQMAMRDLMVGKIDFLLTSHSIAADPASSENTPGLSILGMVEETESYVPVTRIDTQEDRGNTELLDAINAALGELIWSNSLSATYMTWFLGETELDGSDYEGYIGEWPVPTEGGTLYDIIDNQRELVVCMYNQQSPMSRQDGSAGFYGFEAEIADKVARQIESHYEMTIAFRPHDSGGEFEAIEDLKRGDTCSFIMASITPQKAISKGLRGGLPYHIEGIVLMASEESPYLQSAQHLFLSKEDEQSSEFDQRWIAIGLLSLFIVYQLVRRE</sequence>
<dbReference type="EMBL" id="UINC01001669">
    <property type="protein sequence ID" value="SUZ86182.1"/>
    <property type="molecule type" value="Genomic_DNA"/>
</dbReference>
<protein>
    <submittedName>
        <fullName evidence="1">Uncharacterized protein</fullName>
    </submittedName>
</protein>
<organism evidence="1">
    <name type="scientific">marine metagenome</name>
    <dbReference type="NCBI Taxonomy" id="408172"/>
    <lineage>
        <taxon>unclassified sequences</taxon>
        <taxon>metagenomes</taxon>
        <taxon>ecological metagenomes</taxon>
    </lineage>
</organism>
<dbReference type="Gene3D" id="3.40.190.10">
    <property type="entry name" value="Periplasmic binding protein-like II"/>
    <property type="match status" value="3"/>
</dbReference>